<gene>
    <name evidence="1" type="ORF">CDV56_106421</name>
</gene>
<accession>A0A397HFK3</accession>
<name>A0A397HFK3_ASPTH</name>
<dbReference type="VEuPathDB" id="FungiDB:CDV56_106421"/>
<reference evidence="1" key="1">
    <citation type="submission" date="2018-08" db="EMBL/GenBank/DDBJ databases">
        <title>Draft genome sequence of azole-resistant Aspergillus thermomutatus (Neosartorya pseudofischeri) strain HMR AF 39, isolated from a human nasal aspirate.</title>
        <authorList>
            <person name="Parent-Michaud M."/>
            <person name="Dufresne P.J."/>
            <person name="Fournier E."/>
            <person name="Martineau C."/>
            <person name="Moreira S."/>
            <person name="Perkins V."/>
            <person name="De Repentigny L."/>
            <person name="Dufresne S.F."/>
        </authorList>
    </citation>
    <scope>NUCLEOTIDE SEQUENCE [LARGE SCALE GENOMIC DNA]</scope>
    <source>
        <strain evidence="1">HMR AF 39</strain>
    </source>
</reference>
<evidence type="ECO:0000313" key="1">
    <source>
        <dbReference type="EMBL" id="RHZ61931.1"/>
    </source>
</evidence>
<dbReference type="GeneID" id="38128395"/>
<proteinExistence type="predicted"/>
<dbReference type="AlphaFoldDB" id="A0A397HFK3"/>
<dbReference type="Proteomes" id="UP000215305">
    <property type="component" value="Unassembled WGS sequence"/>
</dbReference>
<protein>
    <submittedName>
        <fullName evidence="1">Uncharacterized protein</fullName>
    </submittedName>
</protein>
<sequence length="268" mass="29796">MKTATESFSAGRRNTESTVLSRVLFSLRAHVLPLLPSEYAHTPAFTPATPAPVPAPQCLVHSALTWESCGDARPPVLDWAAASVMPQVGMGSTAPYLGIVSNAALDEIIKESSADTLKARELQLQGIRDNYKRRKAAMSEERLAAFRERNRLAQQRLCASDPDKCHKTEAESTVSRARDILGNTAVFKMMISGNEKLRCRNMPRQQGELALLNPKPKRIVPAKNKKRNVSHQVLTFQIAFPHALWQIHSYADEMGLFKSSPGYSMMRR</sequence>
<evidence type="ECO:0000313" key="2">
    <source>
        <dbReference type="Proteomes" id="UP000215305"/>
    </source>
</evidence>
<comment type="caution">
    <text evidence="1">The sequence shown here is derived from an EMBL/GenBank/DDBJ whole genome shotgun (WGS) entry which is preliminary data.</text>
</comment>
<dbReference type="RefSeq" id="XP_026616553.1">
    <property type="nucleotide sequence ID" value="XM_026760040.1"/>
</dbReference>
<dbReference type="EMBL" id="NKHU02000041">
    <property type="protein sequence ID" value="RHZ61931.1"/>
    <property type="molecule type" value="Genomic_DNA"/>
</dbReference>
<organism evidence="1 2">
    <name type="scientific">Aspergillus thermomutatus</name>
    <name type="common">Neosartorya pseudofischeri</name>
    <dbReference type="NCBI Taxonomy" id="41047"/>
    <lineage>
        <taxon>Eukaryota</taxon>
        <taxon>Fungi</taxon>
        <taxon>Dikarya</taxon>
        <taxon>Ascomycota</taxon>
        <taxon>Pezizomycotina</taxon>
        <taxon>Eurotiomycetes</taxon>
        <taxon>Eurotiomycetidae</taxon>
        <taxon>Eurotiales</taxon>
        <taxon>Aspergillaceae</taxon>
        <taxon>Aspergillus</taxon>
        <taxon>Aspergillus subgen. Fumigati</taxon>
    </lineage>
</organism>
<keyword evidence="2" id="KW-1185">Reference proteome</keyword>